<gene>
    <name evidence="2" type="ORF">PVAP13_2NG489003</name>
</gene>
<organism evidence="2 3">
    <name type="scientific">Panicum virgatum</name>
    <name type="common">Blackwell switchgrass</name>
    <dbReference type="NCBI Taxonomy" id="38727"/>
    <lineage>
        <taxon>Eukaryota</taxon>
        <taxon>Viridiplantae</taxon>
        <taxon>Streptophyta</taxon>
        <taxon>Embryophyta</taxon>
        <taxon>Tracheophyta</taxon>
        <taxon>Spermatophyta</taxon>
        <taxon>Magnoliopsida</taxon>
        <taxon>Liliopsida</taxon>
        <taxon>Poales</taxon>
        <taxon>Poaceae</taxon>
        <taxon>PACMAD clade</taxon>
        <taxon>Panicoideae</taxon>
        <taxon>Panicodae</taxon>
        <taxon>Paniceae</taxon>
        <taxon>Panicinae</taxon>
        <taxon>Panicum</taxon>
        <taxon>Panicum sect. Hiantes</taxon>
    </lineage>
</organism>
<dbReference type="Proteomes" id="UP000823388">
    <property type="component" value="Chromosome 2N"/>
</dbReference>
<proteinExistence type="predicted"/>
<comment type="caution">
    <text evidence="2">The sequence shown here is derived from an EMBL/GenBank/DDBJ whole genome shotgun (WGS) entry which is preliminary data.</text>
</comment>
<feature type="compositionally biased region" description="Low complexity" evidence="1">
    <location>
        <begin position="137"/>
        <end position="148"/>
    </location>
</feature>
<name>A0A8T0VTN9_PANVG</name>
<protein>
    <submittedName>
        <fullName evidence="2">Uncharacterized protein</fullName>
    </submittedName>
</protein>
<feature type="compositionally biased region" description="Low complexity" evidence="1">
    <location>
        <begin position="89"/>
        <end position="105"/>
    </location>
</feature>
<keyword evidence="3" id="KW-1185">Reference proteome</keyword>
<reference evidence="2" key="1">
    <citation type="submission" date="2020-05" db="EMBL/GenBank/DDBJ databases">
        <title>WGS assembly of Panicum virgatum.</title>
        <authorList>
            <person name="Lovell J.T."/>
            <person name="Jenkins J."/>
            <person name="Shu S."/>
            <person name="Juenger T.E."/>
            <person name="Schmutz J."/>
        </authorList>
    </citation>
    <scope>NUCLEOTIDE SEQUENCE</scope>
    <source>
        <strain evidence="2">AP13</strain>
    </source>
</reference>
<sequence length="208" mass="22073">MDENTTAALLPPLNGVRAPLVRFFFNLRAGARRHRREPEEGRRTSSARGGRRGGAAAGSPPAPLLSAPWPRAEAAARHMRRRERRDLEPSLARRPVAAPSAARAGRCSRHRSPAAAPGRGTSLLVPLRRGSAPTPGSRTSALPRLRAAAPPPRRRAPTSRRSCPASPLTPAILFLPGHTSSLPSRSAAELGGPPPLTLPLRSSRRSSG</sequence>
<evidence type="ECO:0000256" key="1">
    <source>
        <dbReference type="SAM" id="MobiDB-lite"/>
    </source>
</evidence>
<feature type="compositionally biased region" description="Low complexity" evidence="1">
    <location>
        <begin position="64"/>
        <end position="73"/>
    </location>
</feature>
<evidence type="ECO:0000313" key="3">
    <source>
        <dbReference type="Proteomes" id="UP000823388"/>
    </source>
</evidence>
<evidence type="ECO:0000313" key="2">
    <source>
        <dbReference type="EMBL" id="KAG2636986.1"/>
    </source>
</evidence>
<feature type="region of interest" description="Disordered" evidence="1">
    <location>
        <begin position="32"/>
        <end position="208"/>
    </location>
</feature>
<dbReference type="AlphaFoldDB" id="A0A8T0VTN9"/>
<accession>A0A8T0VTN9</accession>
<dbReference type="EMBL" id="CM029040">
    <property type="protein sequence ID" value="KAG2636986.1"/>
    <property type="molecule type" value="Genomic_DNA"/>
</dbReference>